<dbReference type="InterPro" id="IPR002655">
    <property type="entry name" value="Acyl-CoA_oxidase_C"/>
</dbReference>
<dbReference type="Gene3D" id="2.40.110.10">
    <property type="entry name" value="Butyryl-CoA Dehydrogenase, subunit A, domain 2"/>
    <property type="match status" value="1"/>
</dbReference>
<dbReference type="PIRSF" id="PIRSF000168">
    <property type="entry name" value="Acyl-CoA_oxidase"/>
    <property type="match status" value="1"/>
</dbReference>
<evidence type="ECO:0000256" key="1">
    <source>
        <dbReference type="ARBA" id="ARBA00001974"/>
    </source>
</evidence>
<dbReference type="InterPro" id="IPR046373">
    <property type="entry name" value="Acyl-CoA_Oxase/DH_mid-dom_sf"/>
</dbReference>
<keyword evidence="6" id="KW-0560">Oxidoreductase</keyword>
<feature type="binding site" evidence="10">
    <location>
        <position position="113"/>
    </location>
    <ligand>
        <name>FAD</name>
        <dbReference type="ChEBI" id="CHEBI:57692"/>
    </ligand>
</feature>
<dbReference type="SUPFAM" id="SSF47203">
    <property type="entry name" value="Acyl-CoA dehydrogenase C-terminal domain-like"/>
    <property type="match status" value="2"/>
</dbReference>
<evidence type="ECO:0000256" key="10">
    <source>
        <dbReference type="PIRSR" id="PIRSR000168-2"/>
    </source>
</evidence>
<dbReference type="PANTHER" id="PTHR10909:SF250">
    <property type="entry name" value="PEROXISOMAL ACYL-COENZYME A OXIDASE 1"/>
    <property type="match status" value="1"/>
</dbReference>
<keyword evidence="7" id="KW-0443">Lipid metabolism</keyword>
<dbReference type="InterPro" id="IPR036250">
    <property type="entry name" value="AcylCo_DH-like_C"/>
</dbReference>
<evidence type="ECO:0000256" key="7">
    <source>
        <dbReference type="ARBA" id="ARBA00023098"/>
    </source>
</evidence>
<dbReference type="Proteomes" id="UP000785679">
    <property type="component" value="Unassembled WGS sequence"/>
</dbReference>
<organism evidence="14 15">
    <name type="scientific">Halteria grandinella</name>
    <dbReference type="NCBI Taxonomy" id="5974"/>
    <lineage>
        <taxon>Eukaryota</taxon>
        <taxon>Sar</taxon>
        <taxon>Alveolata</taxon>
        <taxon>Ciliophora</taxon>
        <taxon>Intramacronucleata</taxon>
        <taxon>Spirotrichea</taxon>
        <taxon>Stichotrichia</taxon>
        <taxon>Sporadotrichida</taxon>
        <taxon>Halteriidae</taxon>
        <taxon>Halteria</taxon>
    </lineage>
</organism>
<dbReference type="FunFam" id="2.40.110.10:FF:000005">
    <property type="entry name" value="Acyl-coenzyme A oxidase"/>
    <property type="match status" value="1"/>
</dbReference>
<keyword evidence="5" id="KW-0276">Fatty acid metabolism</keyword>
<dbReference type="GO" id="GO:0055088">
    <property type="term" value="P:lipid homeostasis"/>
    <property type="evidence" value="ECO:0007669"/>
    <property type="project" value="TreeGrafter"/>
</dbReference>
<evidence type="ECO:0000256" key="3">
    <source>
        <dbReference type="ARBA" id="ARBA00022630"/>
    </source>
</evidence>
<feature type="binding site" evidence="10">
    <location>
        <position position="152"/>
    </location>
    <ligand>
        <name>FAD</name>
        <dbReference type="ChEBI" id="CHEBI:57692"/>
    </ligand>
</feature>
<evidence type="ECO:0000313" key="15">
    <source>
        <dbReference type="Proteomes" id="UP000785679"/>
    </source>
</evidence>
<feature type="domain" description="Acyl-CoA oxidase C-terminal" evidence="11">
    <location>
        <begin position="459"/>
        <end position="587"/>
    </location>
</feature>
<dbReference type="EMBL" id="RRYP01004821">
    <property type="protein sequence ID" value="TNV82550.1"/>
    <property type="molecule type" value="Genomic_DNA"/>
</dbReference>
<dbReference type="InterPro" id="IPR012258">
    <property type="entry name" value="Acyl-CoA_oxidase"/>
</dbReference>
<dbReference type="GO" id="GO:0003997">
    <property type="term" value="F:acyl-CoA oxidase activity"/>
    <property type="evidence" value="ECO:0007669"/>
    <property type="project" value="InterPro"/>
</dbReference>
<feature type="domain" description="Acyl-CoA oxidase/dehydrogenase middle" evidence="12">
    <location>
        <begin position="109"/>
        <end position="218"/>
    </location>
</feature>
<dbReference type="InterPro" id="IPR009100">
    <property type="entry name" value="AcylCoA_DH/oxidase_NM_dom_sf"/>
</dbReference>
<keyword evidence="15" id="KW-1185">Reference proteome</keyword>
<evidence type="ECO:0000256" key="9">
    <source>
        <dbReference type="PIRSR" id="PIRSR000168-1"/>
    </source>
</evidence>
<dbReference type="GO" id="GO:0005777">
    <property type="term" value="C:peroxisome"/>
    <property type="evidence" value="ECO:0007669"/>
    <property type="project" value="InterPro"/>
</dbReference>
<dbReference type="GO" id="GO:0071949">
    <property type="term" value="F:FAD binding"/>
    <property type="evidence" value="ECO:0007669"/>
    <property type="project" value="InterPro"/>
</dbReference>
<dbReference type="Pfam" id="PF01756">
    <property type="entry name" value="ACOX"/>
    <property type="match status" value="1"/>
</dbReference>
<protein>
    <recommendedName>
        <fullName evidence="8">Acyl-coenzyme A oxidase</fullName>
    </recommendedName>
</protein>
<evidence type="ECO:0000256" key="4">
    <source>
        <dbReference type="ARBA" id="ARBA00022827"/>
    </source>
</evidence>
<dbReference type="OrthoDB" id="434460at2759"/>
<dbReference type="Pfam" id="PF02770">
    <property type="entry name" value="Acyl-CoA_dh_M"/>
    <property type="match status" value="1"/>
</dbReference>
<comment type="similarity">
    <text evidence="2 8">Belongs to the acyl-CoA oxidase family.</text>
</comment>
<evidence type="ECO:0000313" key="14">
    <source>
        <dbReference type="EMBL" id="TNV82550.1"/>
    </source>
</evidence>
<comment type="caution">
    <text evidence="14">The sequence shown here is derived from an EMBL/GenBank/DDBJ whole genome shotgun (WGS) entry which is preliminary data.</text>
</comment>
<sequence>MQEIFAKDPEFEPAIFVEQTREQARPHATMLLRKLHSEILRRGIFTPQQVIDEHEKYLMCQNTPRGHVALIIKQTLHFAMFLKAIVNLGANDYHKRLMQEAARMDFIGCFAMTELSHGSNVMELRTTATFDEKTKEFVINTPTDNDIKVWIGNLAKDARYALLWARLITQGKDHGVHPFVIQIRDSIYHKPLPGLLIGDMGMKVGYQNMDNGFLRFNNFRVPRDTLLSKFFQVLDDGTYKTEIASKTKRLGFFLQTLSYSRILLGLGAANGNLYANIIALRFAHMRKQFGVPGEPERPLASYQLHQYRLLPKFCQAFVIRFSVDEILQYYITMKPQVVDPTKTLEFLHAICTFTKVYASTCAHNTYLEARQSLGGFGYSYYSEMYQMITYNDVNLTWEGDNKVLLQQTARYIMKNCNRILTGKDVTDQQVKYLKDIHTDKAKFVAKIGDLDLGEEDLKLEDILEIYRVFAANCGFKAMKHFTKGLEEGQDMFDVYLNSVPVILNTMAIAFGEVYYIEAYLRRIAHCKDGPTKRVFEKMGLLYALWNMTERAGDFRNENLISSDQLSQAKDRVLSLLKELIHEAIPLTHLPPWEWYNPFAHEDFYERFLGQVVRADGAFERSRIWKEMLAPEGEPQKK</sequence>
<dbReference type="AlphaFoldDB" id="A0A8J8T5J6"/>
<accession>A0A8J8T5J6</accession>
<feature type="domain" description="Acyl-CoA oxidase C-alpha1" evidence="13">
    <location>
        <begin position="256"/>
        <end position="413"/>
    </location>
</feature>
<dbReference type="Pfam" id="PF22924">
    <property type="entry name" value="ACOX_C_alpha1"/>
    <property type="match status" value="1"/>
</dbReference>
<evidence type="ECO:0000259" key="12">
    <source>
        <dbReference type="Pfam" id="PF02770"/>
    </source>
</evidence>
<keyword evidence="4 8" id="KW-0274">FAD</keyword>
<evidence type="ECO:0000256" key="8">
    <source>
        <dbReference type="PIRNR" id="PIRNR000168"/>
    </source>
</evidence>
<evidence type="ECO:0000256" key="5">
    <source>
        <dbReference type="ARBA" id="ARBA00022832"/>
    </source>
</evidence>
<dbReference type="PANTHER" id="PTHR10909">
    <property type="entry name" value="ELECTRON TRANSPORT OXIDOREDUCTASE"/>
    <property type="match status" value="1"/>
</dbReference>
<keyword evidence="3 8" id="KW-0285">Flavoprotein</keyword>
<evidence type="ECO:0000259" key="11">
    <source>
        <dbReference type="Pfam" id="PF01756"/>
    </source>
</evidence>
<reference evidence="14" key="1">
    <citation type="submission" date="2019-06" db="EMBL/GenBank/DDBJ databases">
        <authorList>
            <person name="Zheng W."/>
        </authorList>
    </citation>
    <scope>NUCLEOTIDE SEQUENCE</scope>
    <source>
        <strain evidence="14">QDHG01</strain>
    </source>
</reference>
<comment type="cofactor">
    <cofactor evidence="1">
        <name>FAD</name>
        <dbReference type="ChEBI" id="CHEBI:57692"/>
    </cofactor>
</comment>
<dbReference type="GO" id="GO:0033540">
    <property type="term" value="P:fatty acid beta-oxidation using acyl-CoA oxidase"/>
    <property type="evidence" value="ECO:0007669"/>
    <property type="project" value="TreeGrafter"/>
</dbReference>
<evidence type="ECO:0000256" key="6">
    <source>
        <dbReference type="ARBA" id="ARBA00023002"/>
    </source>
</evidence>
<evidence type="ECO:0000259" key="13">
    <source>
        <dbReference type="Pfam" id="PF22924"/>
    </source>
</evidence>
<dbReference type="InterPro" id="IPR006091">
    <property type="entry name" value="Acyl-CoA_Oxase/DH_mid-dom"/>
</dbReference>
<evidence type="ECO:0000256" key="2">
    <source>
        <dbReference type="ARBA" id="ARBA00006288"/>
    </source>
</evidence>
<dbReference type="GO" id="GO:0005504">
    <property type="term" value="F:fatty acid binding"/>
    <property type="evidence" value="ECO:0007669"/>
    <property type="project" value="TreeGrafter"/>
</dbReference>
<name>A0A8J8T5J6_HALGN</name>
<dbReference type="InterPro" id="IPR055060">
    <property type="entry name" value="ACOX_C_alpha1"/>
</dbReference>
<dbReference type="FunFam" id="1.20.140.10:FF:000007">
    <property type="entry name" value="Acyl-coenzyme A oxidase"/>
    <property type="match status" value="1"/>
</dbReference>
<dbReference type="SUPFAM" id="SSF56645">
    <property type="entry name" value="Acyl-CoA dehydrogenase NM domain-like"/>
    <property type="match status" value="1"/>
</dbReference>
<feature type="active site" description="Proton acceptor" evidence="9">
    <location>
        <position position="398"/>
    </location>
</feature>
<proteinExistence type="inferred from homology"/>
<gene>
    <name evidence="14" type="ORF">FGO68_gene8203</name>
</gene>
<dbReference type="Gene3D" id="1.20.140.10">
    <property type="entry name" value="Butyryl-CoA Dehydrogenase, subunit A, domain 3"/>
    <property type="match status" value="2"/>
</dbReference>